<dbReference type="EMBL" id="BDFD01000005">
    <property type="protein sequence ID" value="GAV19868.1"/>
    <property type="molecule type" value="Genomic_DNA"/>
</dbReference>
<proteinExistence type="predicted"/>
<dbReference type="Proteomes" id="UP000231632">
    <property type="component" value="Unassembled WGS sequence"/>
</dbReference>
<accession>A0A1L8CLS3</accession>
<organism evidence="1 2">
    <name type="scientific">Mariprofundus micogutta</name>
    <dbReference type="NCBI Taxonomy" id="1921010"/>
    <lineage>
        <taxon>Bacteria</taxon>
        <taxon>Pseudomonadati</taxon>
        <taxon>Pseudomonadota</taxon>
        <taxon>Candidatius Mariprofundia</taxon>
        <taxon>Mariprofundales</taxon>
        <taxon>Mariprofundaceae</taxon>
        <taxon>Mariprofundus</taxon>
    </lineage>
</organism>
<comment type="caution">
    <text evidence="1">The sequence shown here is derived from an EMBL/GenBank/DDBJ whole genome shotgun (WGS) entry which is preliminary data.</text>
</comment>
<dbReference type="STRING" id="1921010.MMIC_P0826"/>
<dbReference type="RefSeq" id="WP_072659197.1">
    <property type="nucleotide sequence ID" value="NZ_BDFD01000005.1"/>
</dbReference>
<name>A0A1L8CLS3_9PROT</name>
<evidence type="ECO:0000313" key="1">
    <source>
        <dbReference type="EMBL" id="GAV19868.1"/>
    </source>
</evidence>
<gene>
    <name evidence="1" type="ORF">MMIC_P0826</name>
</gene>
<evidence type="ECO:0000313" key="2">
    <source>
        <dbReference type="Proteomes" id="UP000231632"/>
    </source>
</evidence>
<dbReference type="OrthoDB" id="5294850at2"/>
<sequence>MNNVKAFPGTFPLHEDRDFLSESEWVIFKLLCKPVDGIGEENAQELSEATGNQVTVERCNELIRIVRISRLQGLGSWISRLFAEAGFSDTDLRLLDAGQLTSAVNGKAGYNICNEATTRALHALQLQWKGAES</sequence>
<reference evidence="1 2" key="1">
    <citation type="journal article" date="2017" name="Arch. Microbiol.">
        <title>Mariprofundus micogutta sp. nov., a novel iron-oxidizing zetaproteobacterium isolated from a deep-sea hydrothermal field at the Bayonnaise knoll of the Izu-Ogasawara arc, and a description of Mariprofundales ord. nov. and Zetaproteobacteria classis nov.</title>
        <authorList>
            <person name="Makita H."/>
            <person name="Tanaka E."/>
            <person name="Mitsunobu S."/>
            <person name="Miyazaki M."/>
            <person name="Nunoura T."/>
            <person name="Uematsu K."/>
            <person name="Takaki Y."/>
            <person name="Nishi S."/>
            <person name="Shimamura S."/>
            <person name="Takai K."/>
        </authorList>
    </citation>
    <scope>NUCLEOTIDE SEQUENCE [LARGE SCALE GENOMIC DNA]</scope>
    <source>
        <strain evidence="1 2">ET2</strain>
    </source>
</reference>
<keyword evidence="2" id="KW-1185">Reference proteome</keyword>
<protein>
    <submittedName>
        <fullName evidence="1">Uncharacterized protein</fullName>
    </submittedName>
</protein>
<dbReference type="AlphaFoldDB" id="A0A1L8CLS3"/>